<reference evidence="2" key="2">
    <citation type="journal article" date="2018" name="Nat. Commun.">
        <title>Extreme sensitivity to ultraviolet light in the fungal pathogen causing white-nose syndrome of bats.</title>
        <authorList>
            <person name="Palmer J.M."/>
            <person name="Drees K.P."/>
            <person name="Foster J.T."/>
            <person name="Lindner D.L."/>
        </authorList>
    </citation>
    <scope>NUCLEOTIDE SEQUENCE [LARGE SCALE GENOMIC DNA]</scope>
    <source>
        <strain evidence="2">UAMH 10579</strain>
    </source>
</reference>
<name>A0A2P2SXK4_9PEZI</name>
<organism evidence="1 2">
    <name type="scientific">Pseudogymnoascus verrucosus</name>
    <dbReference type="NCBI Taxonomy" id="342668"/>
    <lineage>
        <taxon>Eukaryota</taxon>
        <taxon>Fungi</taxon>
        <taxon>Dikarya</taxon>
        <taxon>Ascomycota</taxon>
        <taxon>Pezizomycotina</taxon>
        <taxon>Leotiomycetes</taxon>
        <taxon>Thelebolales</taxon>
        <taxon>Thelebolaceae</taxon>
        <taxon>Pseudogymnoascus</taxon>
    </lineage>
</organism>
<evidence type="ECO:0000313" key="2">
    <source>
        <dbReference type="Proteomes" id="UP000091956"/>
    </source>
</evidence>
<evidence type="ECO:0000313" key="1">
    <source>
        <dbReference type="EMBL" id="OBU01567.1"/>
    </source>
</evidence>
<dbReference type="Proteomes" id="UP000091956">
    <property type="component" value="Unassembled WGS sequence"/>
</dbReference>
<accession>A0A2P2SXK4</accession>
<gene>
    <name evidence="1" type="ORF">VE01_00345</name>
</gene>
<keyword evidence="2" id="KW-1185">Reference proteome</keyword>
<protein>
    <submittedName>
        <fullName evidence="1">Uncharacterized protein</fullName>
    </submittedName>
</protein>
<dbReference type="RefSeq" id="XP_018135299.1">
    <property type="nucleotide sequence ID" value="XM_018269877.2"/>
</dbReference>
<dbReference type="AlphaFoldDB" id="A0A2P2SXK4"/>
<sequence>MSPIPSAANAYSQYRCPTGSSNQSGHGAQRTNDSQNLVKLMRIVENYVNGEKKKFMHCQSRNPHQDICGSRGSCVESRWEHDGVYIKYIKIIIHILSLKIIHISPLSFSSAHSLAACGLGAVDAQF</sequence>
<proteinExistence type="predicted"/>
<dbReference type="EMBL" id="KV460206">
    <property type="protein sequence ID" value="OBU01567.1"/>
    <property type="molecule type" value="Genomic_DNA"/>
</dbReference>
<reference evidence="1 2" key="1">
    <citation type="submission" date="2016-03" db="EMBL/GenBank/DDBJ databases">
        <title>Comparative genomics of Pseudogymnoascus destructans, the fungus causing white-nose syndrome of bats.</title>
        <authorList>
            <person name="Palmer J.M."/>
            <person name="Drees K.P."/>
            <person name="Foster J.T."/>
            <person name="Lindner D.L."/>
        </authorList>
    </citation>
    <scope>NUCLEOTIDE SEQUENCE [LARGE SCALE GENOMIC DNA]</scope>
    <source>
        <strain evidence="1 2">UAMH 10579</strain>
    </source>
</reference>
<dbReference type="GeneID" id="28833731"/>